<dbReference type="InterPro" id="IPR048147">
    <property type="entry name" value="CBO0543-like"/>
</dbReference>
<feature type="transmembrane region" description="Helical" evidence="1">
    <location>
        <begin position="60"/>
        <end position="76"/>
    </location>
</feature>
<organism evidence="2 3">
    <name type="scientific">Peribacillus deserti</name>
    <dbReference type="NCBI Taxonomy" id="673318"/>
    <lineage>
        <taxon>Bacteria</taxon>
        <taxon>Bacillati</taxon>
        <taxon>Bacillota</taxon>
        <taxon>Bacilli</taxon>
        <taxon>Bacillales</taxon>
        <taxon>Bacillaceae</taxon>
        <taxon>Peribacillus</taxon>
    </lineage>
</organism>
<accession>A0ABS2QF06</accession>
<keyword evidence="1" id="KW-1133">Transmembrane helix</keyword>
<dbReference type="Proteomes" id="UP000823486">
    <property type="component" value="Unassembled WGS sequence"/>
</dbReference>
<evidence type="ECO:0000313" key="3">
    <source>
        <dbReference type="Proteomes" id="UP000823486"/>
    </source>
</evidence>
<evidence type="ECO:0000256" key="1">
    <source>
        <dbReference type="SAM" id="Phobius"/>
    </source>
</evidence>
<sequence>MNDQNEHFDKVVRMQKGVTNEAVQYWHVYSDYGNWQFWVVLLLMIVPLVLIYFVIDRKNVFKIGFFGFAVHVLFFYTDALGIRTGLWAYRYHITPYLPSLSLDSALIPVVSMLVFQWTLKNDKNFYIYALITALVFGFGFKPLLVSMDFFEMYKGVNYFYIFLIYIVVFLLAYWLTRLFSRMHKQAPTQDNGR</sequence>
<feature type="transmembrane region" description="Helical" evidence="1">
    <location>
        <begin position="96"/>
        <end position="118"/>
    </location>
</feature>
<dbReference type="NCBIfam" id="NF041644">
    <property type="entry name" value="CBO0543_fam"/>
    <property type="match status" value="1"/>
</dbReference>
<protein>
    <submittedName>
        <fullName evidence="2">Uncharacterized protein</fullName>
    </submittedName>
</protein>
<comment type="caution">
    <text evidence="2">The sequence shown here is derived from an EMBL/GenBank/DDBJ whole genome shotgun (WGS) entry which is preliminary data.</text>
</comment>
<feature type="transmembrane region" description="Helical" evidence="1">
    <location>
        <begin position="157"/>
        <end position="175"/>
    </location>
</feature>
<reference evidence="2 3" key="1">
    <citation type="submission" date="2021-01" db="EMBL/GenBank/DDBJ databases">
        <title>Genomic Encyclopedia of Type Strains, Phase IV (KMG-IV): sequencing the most valuable type-strain genomes for metagenomic binning, comparative biology and taxonomic classification.</title>
        <authorList>
            <person name="Goeker M."/>
        </authorList>
    </citation>
    <scope>NUCLEOTIDE SEQUENCE [LARGE SCALE GENOMIC DNA]</scope>
    <source>
        <strain evidence="2 3">DSM 105482</strain>
    </source>
</reference>
<name>A0ABS2QF06_9BACI</name>
<feature type="transmembrane region" description="Helical" evidence="1">
    <location>
        <begin position="125"/>
        <end position="145"/>
    </location>
</feature>
<keyword evidence="3" id="KW-1185">Reference proteome</keyword>
<feature type="transmembrane region" description="Helical" evidence="1">
    <location>
        <begin position="35"/>
        <end position="55"/>
    </location>
</feature>
<keyword evidence="1" id="KW-0472">Membrane</keyword>
<evidence type="ECO:0000313" key="2">
    <source>
        <dbReference type="EMBL" id="MBM7691677.1"/>
    </source>
</evidence>
<dbReference type="EMBL" id="JAFBFI010000003">
    <property type="protein sequence ID" value="MBM7691677.1"/>
    <property type="molecule type" value="Genomic_DNA"/>
</dbReference>
<gene>
    <name evidence="2" type="ORF">JOC77_001084</name>
</gene>
<proteinExistence type="predicted"/>
<dbReference type="RefSeq" id="WP_204539623.1">
    <property type="nucleotide sequence ID" value="NZ_JAFBFI010000003.1"/>
</dbReference>
<keyword evidence="1" id="KW-0812">Transmembrane</keyword>